<name>A0ABV6BU27_9FLAO</name>
<evidence type="ECO:0000313" key="4">
    <source>
        <dbReference type="Proteomes" id="UP001589734"/>
    </source>
</evidence>
<dbReference type="Proteomes" id="UP001589734">
    <property type="component" value="Unassembled WGS sequence"/>
</dbReference>
<protein>
    <submittedName>
        <fullName evidence="3">Alpha/beta hydrolase</fullName>
    </submittedName>
</protein>
<dbReference type="PANTHER" id="PTHR48081:SF6">
    <property type="entry name" value="PEPTIDASE S9 PROLYL OLIGOPEPTIDASE CATALYTIC DOMAIN-CONTAINING PROTEIN"/>
    <property type="match status" value="1"/>
</dbReference>
<reference evidence="3 4" key="1">
    <citation type="submission" date="2024-09" db="EMBL/GenBank/DDBJ databases">
        <authorList>
            <person name="Sun Q."/>
            <person name="Mori K."/>
        </authorList>
    </citation>
    <scope>NUCLEOTIDE SEQUENCE [LARGE SCALE GENOMIC DNA]</scope>
    <source>
        <strain evidence="3 4">CGMCC 1.12926</strain>
    </source>
</reference>
<dbReference type="PANTHER" id="PTHR48081">
    <property type="entry name" value="AB HYDROLASE SUPERFAMILY PROTEIN C4A8.06C"/>
    <property type="match status" value="1"/>
</dbReference>
<dbReference type="Gene3D" id="3.40.50.1820">
    <property type="entry name" value="alpha/beta hydrolase"/>
    <property type="match status" value="1"/>
</dbReference>
<keyword evidence="4" id="KW-1185">Reference proteome</keyword>
<dbReference type="InterPro" id="IPR029058">
    <property type="entry name" value="AB_hydrolase_fold"/>
</dbReference>
<dbReference type="EMBL" id="JBHLYW010000009">
    <property type="protein sequence ID" value="MFC0078146.1"/>
    <property type="molecule type" value="Genomic_DNA"/>
</dbReference>
<dbReference type="RefSeq" id="WP_379682191.1">
    <property type="nucleotide sequence ID" value="NZ_JBHLYW010000009.1"/>
</dbReference>
<feature type="domain" description="BD-FAE-like" evidence="2">
    <location>
        <begin position="77"/>
        <end position="272"/>
    </location>
</feature>
<keyword evidence="1 3" id="KW-0378">Hydrolase</keyword>
<dbReference type="Pfam" id="PF20434">
    <property type="entry name" value="BD-FAE"/>
    <property type="match status" value="1"/>
</dbReference>
<dbReference type="GO" id="GO:0016787">
    <property type="term" value="F:hydrolase activity"/>
    <property type="evidence" value="ECO:0007669"/>
    <property type="project" value="UniProtKB-KW"/>
</dbReference>
<organism evidence="3 4">
    <name type="scientific">Flavobacterium procerum</name>
    <dbReference type="NCBI Taxonomy" id="1455569"/>
    <lineage>
        <taxon>Bacteria</taxon>
        <taxon>Pseudomonadati</taxon>
        <taxon>Bacteroidota</taxon>
        <taxon>Flavobacteriia</taxon>
        <taxon>Flavobacteriales</taxon>
        <taxon>Flavobacteriaceae</taxon>
        <taxon>Flavobacterium</taxon>
    </lineage>
</organism>
<evidence type="ECO:0000259" key="2">
    <source>
        <dbReference type="Pfam" id="PF20434"/>
    </source>
</evidence>
<proteinExistence type="predicted"/>
<evidence type="ECO:0000313" key="3">
    <source>
        <dbReference type="EMBL" id="MFC0078146.1"/>
    </source>
</evidence>
<dbReference type="SUPFAM" id="SSF53474">
    <property type="entry name" value="alpha/beta-Hydrolases"/>
    <property type="match status" value="1"/>
</dbReference>
<sequence>MKQQITSQIKNTKATRRKILLSLIFTLITTIYSSAQNQVVNLWEQVPGEIQNGSYKEKETLKDGKVQSTSQVSIPTLSIFVPSAKPNQTAVIICPGGGYSHLAIDKEGTKVAQWLNSLGITAFVLKYRLPNDLIMKNKNIGPLQDAQEALRYVRQNAAKWNLDIHKIGIMGFSAGGHLAASLSTHYDDNTYTSRFNVSARPDFSLLIYPVISMQNELTHKGSQTSLLGEKPSQDIIDSFSNEKKVTPQTPPAFLIHATDDGAVYAENSIAYYMALKKNGVATEMHIYEKGGHGFGLGIKDTSLYWTKDCTEWLKSHNYCN</sequence>
<gene>
    <name evidence="3" type="ORF">ACFFLS_13925</name>
</gene>
<dbReference type="InterPro" id="IPR050300">
    <property type="entry name" value="GDXG_lipolytic_enzyme"/>
</dbReference>
<accession>A0ABV6BU27</accession>
<dbReference type="InterPro" id="IPR049492">
    <property type="entry name" value="BD-FAE-like_dom"/>
</dbReference>
<comment type="caution">
    <text evidence="3">The sequence shown here is derived from an EMBL/GenBank/DDBJ whole genome shotgun (WGS) entry which is preliminary data.</text>
</comment>
<evidence type="ECO:0000256" key="1">
    <source>
        <dbReference type="ARBA" id="ARBA00022801"/>
    </source>
</evidence>